<evidence type="ECO:0000256" key="1">
    <source>
        <dbReference type="SAM" id="MobiDB-lite"/>
    </source>
</evidence>
<evidence type="ECO:0000313" key="3">
    <source>
        <dbReference type="Proteomes" id="UP001589748"/>
    </source>
</evidence>
<accession>A0ABV5LRH2</accession>
<gene>
    <name evidence="2" type="ORF">ACFFVI_06575</name>
</gene>
<feature type="compositionally biased region" description="Low complexity" evidence="1">
    <location>
        <begin position="1"/>
        <end position="14"/>
    </location>
</feature>
<feature type="region of interest" description="Disordered" evidence="1">
    <location>
        <begin position="115"/>
        <end position="146"/>
    </location>
</feature>
<proteinExistence type="predicted"/>
<dbReference type="InterPro" id="IPR021888">
    <property type="entry name" value="DUF3499"/>
</dbReference>
<feature type="region of interest" description="Disordered" evidence="1">
    <location>
        <begin position="1"/>
        <end position="32"/>
    </location>
</feature>
<protein>
    <submittedName>
        <fullName evidence="2">DUF3499 domain-containing protein</fullName>
    </submittedName>
</protein>
<evidence type="ECO:0000313" key="2">
    <source>
        <dbReference type="EMBL" id="MFB9376628.1"/>
    </source>
</evidence>
<reference evidence="2 3" key="1">
    <citation type="submission" date="2024-09" db="EMBL/GenBank/DDBJ databases">
        <authorList>
            <person name="Sun Q."/>
            <person name="Mori K."/>
        </authorList>
    </citation>
    <scope>NUCLEOTIDE SEQUENCE [LARGE SCALE GENOMIC DNA]</scope>
    <source>
        <strain evidence="2 3">TISTR 1856</strain>
    </source>
</reference>
<comment type="caution">
    <text evidence="2">The sequence shown here is derived from an EMBL/GenBank/DDBJ whole genome shotgun (WGS) entry which is preliminary data.</text>
</comment>
<sequence length="146" mass="15087">MSTPGSSPSRSGSTTGQGGRTGTGRQAPERRCSRTACGSAAVATLTYVYSDSTAVLGPLATYAEPHCYDLCATHAQRLTAPRGWEVVRLNPEMIDAATAADDILAVAEAVRDRPAVAPTSRPLDAAGGPGGSGEARRAHLRVLPRQ</sequence>
<name>A0ABV5LRH2_9ACTN</name>
<organism evidence="2 3">
    <name type="scientific">Kineococcus gynurae</name>
    <dbReference type="NCBI Taxonomy" id="452979"/>
    <lineage>
        <taxon>Bacteria</taxon>
        <taxon>Bacillati</taxon>
        <taxon>Actinomycetota</taxon>
        <taxon>Actinomycetes</taxon>
        <taxon>Kineosporiales</taxon>
        <taxon>Kineosporiaceae</taxon>
        <taxon>Kineococcus</taxon>
    </lineage>
</organism>
<dbReference type="RefSeq" id="WP_380136042.1">
    <property type="nucleotide sequence ID" value="NZ_JBHLUI010000003.1"/>
</dbReference>
<dbReference type="Proteomes" id="UP001589748">
    <property type="component" value="Unassembled WGS sequence"/>
</dbReference>
<dbReference type="Pfam" id="PF12005">
    <property type="entry name" value="DUF3499"/>
    <property type="match status" value="1"/>
</dbReference>
<keyword evidence="3" id="KW-1185">Reference proteome</keyword>
<dbReference type="EMBL" id="JBHMDM010000004">
    <property type="protein sequence ID" value="MFB9376628.1"/>
    <property type="molecule type" value="Genomic_DNA"/>
</dbReference>